<gene>
    <name evidence="1" type="ORF">O6H91_07G037300</name>
</gene>
<accession>A0ACC2D417</accession>
<evidence type="ECO:0000313" key="1">
    <source>
        <dbReference type="EMBL" id="KAJ7549030.1"/>
    </source>
</evidence>
<dbReference type="Proteomes" id="UP001162992">
    <property type="component" value="Chromosome 7"/>
</dbReference>
<name>A0ACC2D417_DIPCM</name>
<organism evidence="1 2">
    <name type="scientific">Diphasiastrum complanatum</name>
    <name type="common">Issler's clubmoss</name>
    <name type="synonym">Lycopodium complanatum</name>
    <dbReference type="NCBI Taxonomy" id="34168"/>
    <lineage>
        <taxon>Eukaryota</taxon>
        <taxon>Viridiplantae</taxon>
        <taxon>Streptophyta</taxon>
        <taxon>Embryophyta</taxon>
        <taxon>Tracheophyta</taxon>
        <taxon>Lycopodiopsida</taxon>
        <taxon>Lycopodiales</taxon>
        <taxon>Lycopodiaceae</taxon>
        <taxon>Lycopodioideae</taxon>
        <taxon>Diphasiastrum</taxon>
    </lineage>
</organism>
<protein>
    <submittedName>
        <fullName evidence="1">Uncharacterized protein</fullName>
    </submittedName>
</protein>
<keyword evidence="2" id="KW-1185">Reference proteome</keyword>
<sequence length="1133" mass="124261">MADFESLLHREYGLKPQVKLAPMATAKGVTEINAFGGSKEKSRVAHSAMNTASWVQDGFQAGIGKDAISSGRSSERLEDNLFRVTPLSTGSKIPVQTSMPLFDDIDDMGSKPRLASPAKGYLPVFDVVPTYDNDIFGGAPGAKRAMAGLVYDDIFNGGAANSAAASHVDIPSGRSGVLEQASKPSSHASSTSRRTNPRDVSSNATNYGNSEALSELNTVESSRSRLGRHQAQYQRQSQQPFLAAASAFPHKPNKIDHLDNFPVDPVGQGNRQSMGTPVLDSLDALSSMTYHAKGGRNIPSKSKVSESVNRSKGDNAIDSSVQSATISTSSPIKPSRGFDLRNMENGNITSSPTFGRNGALEGRPARQHFHENSPSTDAVNISVNSTQSARKKSQYTPDLDRMYGRSPVKSKESLPGQLNQQAESNLGQIYKSNRRNERRDSEEVWLTVDNIRLVTKPTLAPPPSRSPPPFALNRRATAPRRKSKSNNKIFARTLPMADEEKSENPKIADENIVGQHAAKSPVSSVPSSSGEIGTKSVKAQLDSPNFNLLVRPEEQRAATAAGAPALDMTEAVKRAEALLKLGKELEEKEKIAKAAKEAEKEKENVVTDPQRVVGRKEPDYTDAKEREAEQRGSWRLREHQRAKDRSAFEMANSEVHEKAAADSRERTERAAVERVTVEVRERAVAAAARNKALTEARERAASEARAALEMREKAASEAREKMVAEAREKAAAEARENAAAKAREIAATEAREKAVAAEKEKLAAEAREKAAAEEREKVAAEAREKVLAEARERMSAEAREKMASEERERIAAEAIERMAAEARERAAVERAAAEARGRSERAAVQRANAEARERAAEKANAEARLRAAERAAAERAAAEARARAERAAVEKSSAGATVFASRDQHQRNENDLEQFFNMSRSRTSSTQKLRPVTPDLMNASRPDKVFPNKEDQRSSTSEPVAVKTSSTTIPIPDDWEPFFAASPSAEFQEIQGEAPDRRKVERQQKTAERMAKALADKYQRDLDVQREQVEKHRAAAGLDAEIYRWAAGKEGNLRALLSTLHYVLWPESGWRPVSISDLITAADVKKIYRKATLCVHPDKVQQKGSSVQQKYIAEKVFDLLKEAWNKFSSTELF</sequence>
<reference evidence="2" key="1">
    <citation type="journal article" date="2024" name="Proc. Natl. Acad. Sci. U.S.A.">
        <title>Extraordinary preservation of gene collinearity over three hundred million years revealed in homosporous lycophytes.</title>
        <authorList>
            <person name="Li C."/>
            <person name="Wickell D."/>
            <person name="Kuo L.Y."/>
            <person name="Chen X."/>
            <person name="Nie B."/>
            <person name="Liao X."/>
            <person name="Peng D."/>
            <person name="Ji J."/>
            <person name="Jenkins J."/>
            <person name="Williams M."/>
            <person name="Shu S."/>
            <person name="Plott C."/>
            <person name="Barry K."/>
            <person name="Rajasekar S."/>
            <person name="Grimwood J."/>
            <person name="Han X."/>
            <person name="Sun S."/>
            <person name="Hou Z."/>
            <person name="He W."/>
            <person name="Dai G."/>
            <person name="Sun C."/>
            <person name="Schmutz J."/>
            <person name="Leebens-Mack J.H."/>
            <person name="Li F.W."/>
            <person name="Wang L."/>
        </authorList>
    </citation>
    <scope>NUCLEOTIDE SEQUENCE [LARGE SCALE GENOMIC DNA]</scope>
    <source>
        <strain evidence="2">cv. PW_Plant_1</strain>
    </source>
</reference>
<comment type="caution">
    <text evidence="1">The sequence shown here is derived from an EMBL/GenBank/DDBJ whole genome shotgun (WGS) entry which is preliminary data.</text>
</comment>
<dbReference type="EMBL" id="CM055098">
    <property type="protein sequence ID" value="KAJ7549030.1"/>
    <property type="molecule type" value="Genomic_DNA"/>
</dbReference>
<proteinExistence type="predicted"/>
<evidence type="ECO:0000313" key="2">
    <source>
        <dbReference type="Proteomes" id="UP001162992"/>
    </source>
</evidence>